<evidence type="ECO:0000313" key="2">
    <source>
        <dbReference type="Proteomes" id="UP001303373"/>
    </source>
</evidence>
<gene>
    <name evidence="1" type="ORF">R9X50_00604900</name>
</gene>
<sequence length="197" mass="21647">MAPVVIRPPTFSSGTSHADFKSPTIAFLTGVWHVTHSTLPMWKTKRNVRIQYTPLQPSTSALSKENTDRIDDRVTYQALGSTKLQTISGVDTLAEESGEGRSEWNWRGNGLLRIASSHWEILGWGDEEGTGNKWVVTCFAQTLFTPAGLDVYSQSPKGIQKETLQSIKAALAATGDDSISTMASTLFEVQIDDDRND</sequence>
<organism evidence="1 2">
    <name type="scientific">Acrodontium crateriforme</name>
    <dbReference type="NCBI Taxonomy" id="150365"/>
    <lineage>
        <taxon>Eukaryota</taxon>
        <taxon>Fungi</taxon>
        <taxon>Dikarya</taxon>
        <taxon>Ascomycota</taxon>
        <taxon>Pezizomycotina</taxon>
        <taxon>Dothideomycetes</taxon>
        <taxon>Dothideomycetidae</taxon>
        <taxon>Mycosphaerellales</taxon>
        <taxon>Teratosphaeriaceae</taxon>
        <taxon>Acrodontium</taxon>
    </lineage>
</organism>
<dbReference type="EMBL" id="CP138589">
    <property type="protein sequence ID" value="WPH03173.1"/>
    <property type="molecule type" value="Genomic_DNA"/>
</dbReference>
<evidence type="ECO:0000313" key="1">
    <source>
        <dbReference type="EMBL" id="WPH03173.1"/>
    </source>
</evidence>
<protein>
    <recommendedName>
        <fullName evidence="3">Lipocalin-like domain-containing protein</fullName>
    </recommendedName>
</protein>
<evidence type="ECO:0008006" key="3">
    <source>
        <dbReference type="Google" id="ProtNLM"/>
    </source>
</evidence>
<accession>A0AAQ3MAF2</accession>
<name>A0AAQ3MAF2_9PEZI</name>
<dbReference type="AlphaFoldDB" id="A0AAQ3MAF2"/>
<proteinExistence type="predicted"/>
<keyword evidence="2" id="KW-1185">Reference proteome</keyword>
<dbReference type="Proteomes" id="UP001303373">
    <property type="component" value="Chromosome 10"/>
</dbReference>
<reference evidence="1 2" key="1">
    <citation type="submission" date="2023-11" db="EMBL/GenBank/DDBJ databases">
        <title>An acidophilic fungus is an integral part of prey digestion in a carnivorous sundew plant.</title>
        <authorList>
            <person name="Tsai I.J."/>
        </authorList>
    </citation>
    <scope>NUCLEOTIDE SEQUENCE [LARGE SCALE GENOMIC DNA]</scope>
    <source>
        <strain evidence="1">169a</strain>
    </source>
</reference>